<dbReference type="EMBL" id="SMOL01000458">
    <property type="protein sequence ID" value="KAB2613311.1"/>
    <property type="molecule type" value="Genomic_DNA"/>
</dbReference>
<accession>A0A5N5GHL7</accession>
<dbReference type="OrthoDB" id="1178506at2759"/>
<proteinExistence type="predicted"/>
<name>A0A5N5GHL7_9ROSA</name>
<dbReference type="Proteomes" id="UP000327157">
    <property type="component" value="Chromosome 9"/>
</dbReference>
<gene>
    <name evidence="1" type="ORF">D8674_035627</name>
</gene>
<evidence type="ECO:0000313" key="1">
    <source>
        <dbReference type="EMBL" id="KAB2613311.1"/>
    </source>
</evidence>
<evidence type="ECO:0000313" key="2">
    <source>
        <dbReference type="Proteomes" id="UP000327157"/>
    </source>
</evidence>
<reference evidence="2" key="2">
    <citation type="submission" date="2019-10" db="EMBL/GenBank/DDBJ databases">
        <title>A de novo genome assembly of a pear dwarfing rootstock.</title>
        <authorList>
            <person name="Wang F."/>
            <person name="Wang J."/>
            <person name="Li S."/>
            <person name="Zhang Y."/>
            <person name="Fang M."/>
            <person name="Ma L."/>
            <person name="Zhao Y."/>
            <person name="Jiang S."/>
        </authorList>
    </citation>
    <scope>NUCLEOTIDE SEQUENCE [LARGE SCALE GENOMIC DNA]</scope>
</reference>
<organism evidence="1 2">
    <name type="scientific">Pyrus ussuriensis x Pyrus communis</name>
    <dbReference type="NCBI Taxonomy" id="2448454"/>
    <lineage>
        <taxon>Eukaryota</taxon>
        <taxon>Viridiplantae</taxon>
        <taxon>Streptophyta</taxon>
        <taxon>Embryophyta</taxon>
        <taxon>Tracheophyta</taxon>
        <taxon>Spermatophyta</taxon>
        <taxon>Magnoliopsida</taxon>
        <taxon>eudicotyledons</taxon>
        <taxon>Gunneridae</taxon>
        <taxon>Pentapetalae</taxon>
        <taxon>rosids</taxon>
        <taxon>fabids</taxon>
        <taxon>Rosales</taxon>
        <taxon>Rosaceae</taxon>
        <taxon>Amygdaloideae</taxon>
        <taxon>Maleae</taxon>
        <taxon>Pyrus</taxon>
    </lineage>
</organism>
<keyword evidence="2" id="KW-1185">Reference proteome</keyword>
<protein>
    <submittedName>
        <fullName evidence="1">Uncharacterized protein</fullName>
    </submittedName>
</protein>
<comment type="caution">
    <text evidence="1">The sequence shown here is derived from an EMBL/GenBank/DDBJ whole genome shotgun (WGS) entry which is preliminary data.</text>
</comment>
<reference evidence="1 2" key="3">
    <citation type="submission" date="2019-11" db="EMBL/GenBank/DDBJ databases">
        <title>A de novo genome assembly of a pear dwarfing rootstock.</title>
        <authorList>
            <person name="Wang F."/>
            <person name="Wang J."/>
            <person name="Li S."/>
            <person name="Zhang Y."/>
            <person name="Fang M."/>
            <person name="Ma L."/>
            <person name="Zhao Y."/>
            <person name="Jiang S."/>
        </authorList>
    </citation>
    <scope>NUCLEOTIDE SEQUENCE [LARGE SCALE GENOMIC DNA]</scope>
    <source>
        <strain evidence="1">S2</strain>
        <tissue evidence="1">Leaf</tissue>
    </source>
</reference>
<dbReference type="AlphaFoldDB" id="A0A5N5GHL7"/>
<reference evidence="1 2" key="1">
    <citation type="submission" date="2019-09" db="EMBL/GenBank/DDBJ databases">
        <authorList>
            <person name="Ou C."/>
        </authorList>
    </citation>
    <scope>NUCLEOTIDE SEQUENCE [LARGE SCALE GENOMIC DNA]</scope>
    <source>
        <strain evidence="1">S2</strain>
        <tissue evidence="1">Leaf</tissue>
    </source>
</reference>
<sequence>MLVGKEGDMEKLWIPIKLISHPSIVSLLRSSAHEFGFSNVGCLKIRYVHMFKGMIKSLSKQK</sequence>